<dbReference type="Proteomes" id="UP000076761">
    <property type="component" value="Unassembled WGS sequence"/>
</dbReference>
<feature type="domain" description="DUF8040" evidence="1">
    <location>
        <begin position="4"/>
        <end position="65"/>
    </location>
</feature>
<dbReference type="EMBL" id="KV425705">
    <property type="protein sequence ID" value="KZT18143.1"/>
    <property type="molecule type" value="Genomic_DNA"/>
</dbReference>
<feature type="non-terminal residue" evidence="2">
    <location>
        <position position="1"/>
    </location>
</feature>
<gene>
    <name evidence="2" type="ORF">NEOLEDRAFT_1029388</name>
</gene>
<dbReference type="InterPro" id="IPR058353">
    <property type="entry name" value="DUF8040"/>
</dbReference>
<organism evidence="2 3">
    <name type="scientific">Neolentinus lepideus HHB14362 ss-1</name>
    <dbReference type="NCBI Taxonomy" id="1314782"/>
    <lineage>
        <taxon>Eukaryota</taxon>
        <taxon>Fungi</taxon>
        <taxon>Dikarya</taxon>
        <taxon>Basidiomycota</taxon>
        <taxon>Agaricomycotina</taxon>
        <taxon>Agaricomycetes</taxon>
        <taxon>Gloeophyllales</taxon>
        <taxon>Gloeophyllaceae</taxon>
        <taxon>Neolentinus</taxon>
    </lineage>
</organism>
<sequence length="65" mass="7452">PMHTSVPTGQMWLDELINGHEDRFHRSMGMRLHVFQVLSQELQLGSGLCDTKYVTADEPLAIFCY</sequence>
<dbReference type="OrthoDB" id="2430314at2759"/>
<evidence type="ECO:0000259" key="1">
    <source>
        <dbReference type="Pfam" id="PF26138"/>
    </source>
</evidence>
<feature type="non-terminal residue" evidence="2">
    <location>
        <position position="65"/>
    </location>
</feature>
<proteinExistence type="predicted"/>
<dbReference type="InParanoid" id="A0A165MBT4"/>
<reference evidence="2 3" key="1">
    <citation type="journal article" date="2016" name="Mol. Biol. Evol.">
        <title>Comparative Genomics of Early-Diverging Mushroom-Forming Fungi Provides Insights into the Origins of Lignocellulose Decay Capabilities.</title>
        <authorList>
            <person name="Nagy L.G."/>
            <person name="Riley R."/>
            <person name="Tritt A."/>
            <person name="Adam C."/>
            <person name="Daum C."/>
            <person name="Floudas D."/>
            <person name="Sun H."/>
            <person name="Yadav J.S."/>
            <person name="Pangilinan J."/>
            <person name="Larsson K.H."/>
            <person name="Matsuura K."/>
            <person name="Barry K."/>
            <person name="Labutti K."/>
            <person name="Kuo R."/>
            <person name="Ohm R.A."/>
            <person name="Bhattacharya S.S."/>
            <person name="Shirouzu T."/>
            <person name="Yoshinaga Y."/>
            <person name="Martin F.M."/>
            <person name="Grigoriev I.V."/>
            <person name="Hibbett D.S."/>
        </authorList>
    </citation>
    <scope>NUCLEOTIDE SEQUENCE [LARGE SCALE GENOMIC DNA]</scope>
    <source>
        <strain evidence="2 3">HHB14362 ss-1</strain>
    </source>
</reference>
<name>A0A165MBT4_9AGAM</name>
<evidence type="ECO:0000313" key="2">
    <source>
        <dbReference type="EMBL" id="KZT18143.1"/>
    </source>
</evidence>
<evidence type="ECO:0000313" key="3">
    <source>
        <dbReference type="Proteomes" id="UP000076761"/>
    </source>
</evidence>
<dbReference type="AlphaFoldDB" id="A0A165MBT4"/>
<dbReference type="Pfam" id="PF26138">
    <property type="entry name" value="DUF8040"/>
    <property type="match status" value="1"/>
</dbReference>
<protein>
    <recommendedName>
        <fullName evidence="1">DUF8040 domain-containing protein</fullName>
    </recommendedName>
</protein>
<accession>A0A165MBT4</accession>
<keyword evidence="3" id="KW-1185">Reference proteome</keyword>